<dbReference type="PROSITE" id="PS00108">
    <property type="entry name" value="PROTEIN_KINASE_ST"/>
    <property type="match status" value="1"/>
</dbReference>
<dbReference type="InterPro" id="IPR008271">
    <property type="entry name" value="Ser/Thr_kinase_AS"/>
</dbReference>
<evidence type="ECO:0000313" key="17">
    <source>
        <dbReference type="Proteomes" id="UP000228380"/>
    </source>
</evidence>
<proteinExistence type="predicted"/>
<feature type="domain" description="Protein kinase" evidence="16">
    <location>
        <begin position="514"/>
        <end position="786"/>
    </location>
</feature>
<dbReference type="PROSITE" id="PS50011">
    <property type="entry name" value="PROTEIN_KINASE_DOM"/>
    <property type="match status" value="1"/>
</dbReference>
<dbReference type="RefSeq" id="XP_038970327.1">
    <property type="nucleotide sequence ID" value="XM_039114399.1"/>
</dbReference>
<evidence type="ECO:0000256" key="3">
    <source>
        <dbReference type="ARBA" id="ARBA00022679"/>
    </source>
</evidence>
<dbReference type="PROSITE" id="PS00107">
    <property type="entry name" value="PROTEIN_KINASE_ATP"/>
    <property type="match status" value="1"/>
</dbReference>
<evidence type="ECO:0000259" key="16">
    <source>
        <dbReference type="PROSITE" id="PS50011"/>
    </source>
</evidence>
<evidence type="ECO:0000256" key="1">
    <source>
        <dbReference type="ARBA" id="ARBA00004167"/>
    </source>
</evidence>
<evidence type="ECO:0000256" key="10">
    <source>
        <dbReference type="ARBA" id="ARBA00023136"/>
    </source>
</evidence>
<keyword evidence="10 14" id="KW-0472">Membrane</keyword>
<protein>
    <submittedName>
        <fullName evidence="18 19">Probable receptor-like protein kinase At1g30570</fullName>
    </submittedName>
</protein>
<comment type="subcellular location">
    <subcellularLocation>
        <location evidence="1">Membrane</location>
        <topology evidence="1">Single-pass membrane protein</topology>
    </subcellularLocation>
</comment>
<feature type="compositionally biased region" description="Polar residues" evidence="13">
    <location>
        <begin position="476"/>
        <end position="491"/>
    </location>
</feature>
<keyword evidence="4 14" id="KW-0812">Transmembrane</keyword>
<evidence type="ECO:0000313" key="18">
    <source>
        <dbReference type="RefSeq" id="XP_008804725.2"/>
    </source>
</evidence>
<dbReference type="FunFam" id="3.30.200.20:FF:000039">
    <property type="entry name" value="receptor-like protein kinase FERONIA"/>
    <property type="match status" value="1"/>
</dbReference>
<keyword evidence="2" id="KW-0723">Serine/threonine-protein kinase</keyword>
<evidence type="ECO:0000256" key="11">
    <source>
        <dbReference type="ARBA" id="ARBA00023180"/>
    </source>
</evidence>
<evidence type="ECO:0000256" key="7">
    <source>
        <dbReference type="ARBA" id="ARBA00022777"/>
    </source>
</evidence>
<keyword evidence="5 15" id="KW-0732">Signal</keyword>
<dbReference type="PANTHER" id="PTHR45631">
    <property type="entry name" value="OS07G0107800 PROTEIN-RELATED"/>
    <property type="match status" value="1"/>
</dbReference>
<keyword evidence="7" id="KW-0418">Kinase</keyword>
<evidence type="ECO:0000313" key="19">
    <source>
        <dbReference type="RefSeq" id="XP_038970327.1"/>
    </source>
</evidence>
<feature type="transmembrane region" description="Helical" evidence="14">
    <location>
        <begin position="422"/>
        <end position="444"/>
    </location>
</feature>
<dbReference type="AlphaFoldDB" id="A0A8B8ZAM0"/>
<reference evidence="18 19" key="2">
    <citation type="submission" date="2025-04" db="UniProtKB">
        <authorList>
            <consortium name="RefSeq"/>
        </authorList>
    </citation>
    <scope>IDENTIFICATION</scope>
    <source>
        <tissue evidence="18 19">Young leaves</tissue>
    </source>
</reference>
<evidence type="ECO:0000256" key="6">
    <source>
        <dbReference type="ARBA" id="ARBA00022741"/>
    </source>
</evidence>
<dbReference type="SUPFAM" id="SSF56112">
    <property type="entry name" value="Protein kinase-like (PK-like)"/>
    <property type="match status" value="1"/>
</dbReference>
<reference evidence="17" key="1">
    <citation type="journal article" date="2019" name="Nat. Commun.">
        <title>Genome-wide association mapping of date palm fruit traits.</title>
        <authorList>
            <person name="Hazzouri K.M."/>
            <person name="Gros-Balthazard M."/>
            <person name="Flowers J.M."/>
            <person name="Copetti D."/>
            <person name="Lemansour A."/>
            <person name="Lebrun M."/>
            <person name="Masmoudi K."/>
            <person name="Ferrand S."/>
            <person name="Dhar M.I."/>
            <person name="Fresquez Z.A."/>
            <person name="Rosas U."/>
            <person name="Zhang J."/>
            <person name="Talag J."/>
            <person name="Lee S."/>
            <person name="Kudrna D."/>
            <person name="Powell R.F."/>
            <person name="Leitch I.J."/>
            <person name="Krueger R.R."/>
            <person name="Wing R.A."/>
            <person name="Amiri K.M.A."/>
            <person name="Purugganan M.D."/>
        </authorList>
    </citation>
    <scope>NUCLEOTIDE SEQUENCE [LARGE SCALE GENOMIC DNA]</scope>
    <source>
        <strain evidence="17">cv. Khalas</strain>
    </source>
</reference>
<dbReference type="InterPro" id="IPR017441">
    <property type="entry name" value="Protein_kinase_ATP_BS"/>
</dbReference>
<dbReference type="InterPro" id="IPR011009">
    <property type="entry name" value="Kinase-like_dom_sf"/>
</dbReference>
<keyword evidence="11" id="KW-0325">Glycoprotein</keyword>
<evidence type="ECO:0000313" key="20">
    <source>
        <dbReference type="RefSeq" id="XP_038970328.1"/>
    </source>
</evidence>
<feature type="region of interest" description="Disordered" evidence="13">
    <location>
        <begin position="476"/>
        <end position="495"/>
    </location>
</feature>
<keyword evidence="3" id="KW-0808">Transferase</keyword>
<keyword evidence="9 14" id="KW-1133">Transmembrane helix</keyword>
<dbReference type="SMART" id="SM00220">
    <property type="entry name" value="S_TKc"/>
    <property type="match status" value="1"/>
</dbReference>
<dbReference type="Pfam" id="PF07714">
    <property type="entry name" value="PK_Tyr_Ser-Thr"/>
    <property type="match status" value="1"/>
</dbReference>
<gene>
    <name evidence="18 19 20" type="primary">LOC103717922</name>
</gene>
<dbReference type="GeneID" id="103717922"/>
<dbReference type="FunFam" id="1.10.510.10:FF:000058">
    <property type="entry name" value="Receptor-like protein kinase FERONIA"/>
    <property type="match status" value="1"/>
</dbReference>
<evidence type="ECO:0000256" key="9">
    <source>
        <dbReference type="ARBA" id="ARBA00022989"/>
    </source>
</evidence>
<dbReference type="RefSeq" id="XP_038970328.1">
    <property type="nucleotide sequence ID" value="XM_039114400.1"/>
</dbReference>
<evidence type="ECO:0000256" key="15">
    <source>
        <dbReference type="SAM" id="SignalP"/>
    </source>
</evidence>
<dbReference type="KEGG" id="pda:103717922"/>
<dbReference type="GO" id="GO:0005524">
    <property type="term" value="F:ATP binding"/>
    <property type="evidence" value="ECO:0007669"/>
    <property type="project" value="UniProtKB-UniRule"/>
</dbReference>
<dbReference type="InterPro" id="IPR000719">
    <property type="entry name" value="Prot_kinase_dom"/>
</dbReference>
<dbReference type="CDD" id="cd14066">
    <property type="entry name" value="STKc_IRAK"/>
    <property type="match status" value="1"/>
</dbReference>
<sequence length="846" mass="93961">MKLSGLLLLLLVSVFLRLGQAQVKSFLVDCGSNSSISVDGRNWTGDSVPADNFTLSSPGVLASTAAISGDQLYGNLYKTARIFNASSSYNFSLVSGTYCIRLHFYAFSFENFNVNESAFDVMANSLKLVSKFDVPGEIYWKNMRSNSTDTSLVKEYFLGISSNKLQIEFIPDSGSFAFVNAMEVIPVLHKLFTDSANKVGGLKSSLPLMDHGIETMYRLNVGGPKIKSIEDQSVWRRWESDERFMFSLNTANTISNTSTVTYASANDTSIAPLLVYETGRTMIDNDVLEKRFNMSWKFDVDPNFDYLVRLHFCEVIYDKPNMRIFRIYINNKTAAENYDVFVKAGGKNKAYHEDYVDAVSQQIDTLWLQLGPDSSTSASGTDALLNGLEIFKLSHNGNLAHAPGRIDTGRGGLPATKQKSKVLWAAIVAGVGSVIAIMILSAIFMCHCIRKKKTPPEEKSNPSGWLPPFLHGTMGSTSKAQALKSSPNSKGSMAANRMGRRFTIAEIRAATKNFDEALIIGSGGFGKVYKGELEEGNLVAVKRAHPQSEQGLKEFETEIEMLSKLRHRHLVSMIGYCDEQNEMILVYEYMANGTLRSHLFGSDLPPLTWKQRLDACIGAARGLHYLHTGAERGIIHRDVKTTNILLDENFVAKMADFGLSKDGPALDHTHVSTAVKGSFGYLDPEYFRRQQLTQKSDVYSFGVVLFEVVCARPVINPSLPRDQINLAEWAVHWQRQQSIETIIDPRLEGNYSPESLKKFGDIAEKCIADEGKNRPTMGEVLWHLEYVLQLHEAYMRSTDANSYSGSQMRFADMSLSLPGITEGEEEASLEAENIVENSVEPKADGC</sequence>
<feature type="binding site" evidence="12">
    <location>
        <position position="542"/>
    </location>
    <ligand>
        <name>ATP</name>
        <dbReference type="ChEBI" id="CHEBI:30616"/>
    </ligand>
</feature>
<evidence type="ECO:0000256" key="4">
    <source>
        <dbReference type="ARBA" id="ARBA00022692"/>
    </source>
</evidence>
<dbReference type="FunFam" id="2.60.120.430:FF:000012">
    <property type="entry name" value="Putative receptor-like protein kinase"/>
    <property type="match status" value="1"/>
</dbReference>
<dbReference type="Gene3D" id="3.30.200.20">
    <property type="entry name" value="Phosphorylase Kinase, domain 1"/>
    <property type="match status" value="1"/>
</dbReference>
<evidence type="ECO:0000256" key="13">
    <source>
        <dbReference type="SAM" id="MobiDB-lite"/>
    </source>
</evidence>
<feature type="signal peptide" evidence="15">
    <location>
        <begin position="1"/>
        <end position="21"/>
    </location>
</feature>
<keyword evidence="17" id="KW-1185">Reference proteome</keyword>
<dbReference type="FunFam" id="2.60.120.430:FF:000001">
    <property type="entry name" value="Receptor-like protein kinase FERONIA"/>
    <property type="match status" value="1"/>
</dbReference>
<dbReference type="InterPro" id="IPR024788">
    <property type="entry name" value="Malectin-like_Carb-bd_dom"/>
</dbReference>
<dbReference type="GO" id="GO:0004674">
    <property type="term" value="F:protein serine/threonine kinase activity"/>
    <property type="evidence" value="ECO:0007669"/>
    <property type="project" value="UniProtKB-KW"/>
</dbReference>
<evidence type="ECO:0000256" key="2">
    <source>
        <dbReference type="ARBA" id="ARBA00022527"/>
    </source>
</evidence>
<dbReference type="Proteomes" id="UP000228380">
    <property type="component" value="Chromosome 16"/>
</dbReference>
<evidence type="ECO:0000256" key="8">
    <source>
        <dbReference type="ARBA" id="ARBA00022840"/>
    </source>
</evidence>
<accession>A0A8B8ZAM0</accession>
<dbReference type="RefSeq" id="XP_008804725.2">
    <property type="nucleotide sequence ID" value="XM_008806503.3"/>
</dbReference>
<dbReference type="InterPro" id="IPR001245">
    <property type="entry name" value="Ser-Thr/Tyr_kinase_cat_dom"/>
</dbReference>
<keyword evidence="8 12" id="KW-0067">ATP-binding</keyword>
<dbReference type="OrthoDB" id="738486at2759"/>
<dbReference type="Gene3D" id="1.10.510.10">
    <property type="entry name" value="Transferase(Phosphotransferase) domain 1"/>
    <property type="match status" value="1"/>
</dbReference>
<name>A0A8B8ZAM0_PHODC</name>
<keyword evidence="6 12" id="KW-0547">Nucleotide-binding</keyword>
<dbReference type="Gene3D" id="2.60.120.430">
    <property type="entry name" value="Galactose-binding lectin"/>
    <property type="match status" value="2"/>
</dbReference>
<organism evidence="17 19">
    <name type="scientific">Phoenix dactylifera</name>
    <name type="common">Date palm</name>
    <dbReference type="NCBI Taxonomy" id="42345"/>
    <lineage>
        <taxon>Eukaryota</taxon>
        <taxon>Viridiplantae</taxon>
        <taxon>Streptophyta</taxon>
        <taxon>Embryophyta</taxon>
        <taxon>Tracheophyta</taxon>
        <taxon>Spermatophyta</taxon>
        <taxon>Magnoliopsida</taxon>
        <taxon>Liliopsida</taxon>
        <taxon>Arecaceae</taxon>
        <taxon>Coryphoideae</taxon>
        <taxon>Phoeniceae</taxon>
        <taxon>Phoenix</taxon>
    </lineage>
</organism>
<feature type="chain" id="PRO_5044668535" evidence="15">
    <location>
        <begin position="22"/>
        <end position="846"/>
    </location>
</feature>
<evidence type="ECO:0000256" key="14">
    <source>
        <dbReference type="SAM" id="Phobius"/>
    </source>
</evidence>
<dbReference type="GO" id="GO:0016020">
    <property type="term" value="C:membrane"/>
    <property type="evidence" value="ECO:0007669"/>
    <property type="project" value="UniProtKB-SubCell"/>
</dbReference>
<evidence type="ECO:0000256" key="5">
    <source>
        <dbReference type="ARBA" id="ARBA00022729"/>
    </source>
</evidence>
<dbReference type="Pfam" id="PF12819">
    <property type="entry name" value="Malectin_like"/>
    <property type="match status" value="1"/>
</dbReference>
<evidence type="ECO:0000256" key="12">
    <source>
        <dbReference type="PROSITE-ProRule" id="PRU10141"/>
    </source>
</evidence>